<dbReference type="RefSeq" id="XP_041439469.1">
    <property type="nucleotide sequence ID" value="XM_041583535.1"/>
</dbReference>
<dbReference type="Proteomes" id="UP000186698">
    <property type="component" value="Chromosome 2S"/>
</dbReference>
<proteinExistence type="predicted"/>
<keyword evidence="1" id="KW-1185">Reference proteome</keyword>
<sequence length="261" mass="28279">MCLFVCPQLTVLPLQTMVNHVKLSGTWILFSWNSAKPRSRLVCAVSPPVLATSVIARVEVTVGQEEELGGKWPFAGTAKSISALRRWTYPLQWVCGCLGIVVSCVPMLGVGVCVGDVGVAPFSSGTTATNTLPLHSSRLFCFHQFPEISRTFMSAPPLILMPHPYISSTPLSLPAPHHPNSHFLHPNIISPPSQISSPPHPPQAEALLCPIPCPLGTYPAVAGWESPQYSLFSARGHPHTYFSRTETGIGRNPNEKGCERL</sequence>
<accession>A0A8J1MCL7</accession>
<dbReference type="AlphaFoldDB" id="A0A8J1MCL7"/>
<reference evidence="2" key="2">
    <citation type="submission" date="2025-08" db="UniProtKB">
        <authorList>
            <consortium name="RefSeq"/>
        </authorList>
    </citation>
    <scope>IDENTIFICATION</scope>
    <source>
        <strain evidence="2">J_2021</strain>
        <tissue evidence="2">Erythrocytes</tissue>
    </source>
</reference>
<protein>
    <submittedName>
        <fullName evidence="2">Uncharacterized protein LOC121400432</fullName>
    </submittedName>
</protein>
<reference evidence="1" key="1">
    <citation type="submission" date="2024-06" db="UniProtKB">
        <authorList>
            <consortium name="RefSeq"/>
        </authorList>
    </citation>
    <scope>NUCLEOTIDE SEQUENCE [LARGE SCALE GENOMIC DNA]</scope>
    <source>
        <strain evidence="1">J_2021</strain>
    </source>
</reference>
<organism evidence="1 2">
    <name type="scientific">Xenopus laevis</name>
    <name type="common">African clawed frog</name>
    <dbReference type="NCBI Taxonomy" id="8355"/>
    <lineage>
        <taxon>Eukaryota</taxon>
        <taxon>Metazoa</taxon>
        <taxon>Chordata</taxon>
        <taxon>Craniata</taxon>
        <taxon>Vertebrata</taxon>
        <taxon>Euteleostomi</taxon>
        <taxon>Amphibia</taxon>
        <taxon>Batrachia</taxon>
        <taxon>Anura</taxon>
        <taxon>Pipoidea</taxon>
        <taxon>Pipidae</taxon>
        <taxon>Xenopodinae</taxon>
        <taxon>Xenopus</taxon>
        <taxon>Xenopus</taxon>
    </lineage>
</organism>
<dbReference type="GeneID" id="121400432"/>
<dbReference type="KEGG" id="xla:121400432"/>
<gene>
    <name evidence="2" type="primary">LOC121400432</name>
</gene>
<name>A0A8J1MCL7_XENLA</name>
<evidence type="ECO:0000313" key="2">
    <source>
        <dbReference type="RefSeq" id="XP_041439469.1"/>
    </source>
</evidence>
<evidence type="ECO:0000313" key="1">
    <source>
        <dbReference type="Proteomes" id="UP000186698"/>
    </source>
</evidence>